<dbReference type="OrthoDB" id="15794at2759"/>
<reference evidence="2 3" key="1">
    <citation type="journal article" date="2012" name="BMC Genomics">
        <title>Comparative genomic analysis of human infective Trypanosoma cruzi lineages with the bat-restricted subspecies T. cruzi marinkellei.</title>
        <authorList>
            <person name="Franzen O."/>
            <person name="Talavera-Lopez C."/>
            <person name="Ochaya S."/>
            <person name="Butler C.E."/>
            <person name="Messenger L.A."/>
            <person name="Lewis M.D."/>
            <person name="Llewellyn M.S."/>
            <person name="Marinkelle C.J."/>
            <person name="Tyler K.M."/>
            <person name="Miles M.A."/>
            <person name="Andersson B."/>
        </authorList>
    </citation>
    <scope>NUCLEOTIDE SEQUENCE [LARGE SCALE GENOMIC DNA]</scope>
    <source>
        <strain evidence="2 3">B7</strain>
    </source>
</reference>
<sequence length="457" mass="52042">MGTNVEATFDQLRGILDAEDFGSWSNDDVNILLSLLDQYHKQKCKLQTRRMRNPDGREGKAERQEEEEEEEDETVIGEVDRSLTKVRHFLQERLPYGTIAEPNMPHSSTLVSPAQCGAEPWAGKEEVRPPTFSVDAFMYLEEDIEELVQRGCIAREYCRTCGSIAIGLCEYITHSFSQEQLVYISCYLIPSLSDASYVLTSDLCLRRREKQVLNASAPFTCQHVVDVGSRLGVVLLSCYFAAQQQRLKTTRRVTGVEIDDKMIGLQHDVIARFAASPTLLQLDLVHSSCFEGAGAEVLREADVIILHNVFEYFSSSTVEHLKCWRRLHEIVARRGQLLICCPSLEETFASFTEDDVYGMTKGYRTAGGSVSQQGDVDFNRKRQRVEEEEEEEEKNGGDVENWFRSWVEEIDVTEVREAFLACRHGDCSRHDAHSSCDGEMEEELTERIQSVRVYMVK</sequence>
<dbReference type="CDD" id="cd02440">
    <property type="entry name" value="AdoMet_MTases"/>
    <property type="match status" value="1"/>
</dbReference>
<dbReference type="Gene3D" id="3.40.50.150">
    <property type="entry name" value="Vaccinia Virus protein VP39"/>
    <property type="match status" value="1"/>
</dbReference>
<organism evidence="2 3">
    <name type="scientific">Trypanosoma cruzi marinkellei</name>
    <dbReference type="NCBI Taxonomy" id="85056"/>
    <lineage>
        <taxon>Eukaryota</taxon>
        <taxon>Discoba</taxon>
        <taxon>Euglenozoa</taxon>
        <taxon>Kinetoplastea</taxon>
        <taxon>Metakinetoplastina</taxon>
        <taxon>Trypanosomatida</taxon>
        <taxon>Trypanosomatidae</taxon>
        <taxon>Trypanosoma</taxon>
        <taxon>Schizotrypanum</taxon>
    </lineage>
</organism>
<dbReference type="Proteomes" id="UP000007350">
    <property type="component" value="Unassembled WGS sequence"/>
</dbReference>
<gene>
    <name evidence="2" type="ORF">MOQ_004726</name>
</gene>
<feature type="compositionally biased region" description="Basic and acidic residues" evidence="1">
    <location>
        <begin position="52"/>
        <end position="63"/>
    </location>
</feature>
<feature type="compositionally biased region" description="Acidic residues" evidence="1">
    <location>
        <begin position="64"/>
        <end position="75"/>
    </location>
</feature>
<accession>K2NR72</accession>
<dbReference type="InterPro" id="IPR029063">
    <property type="entry name" value="SAM-dependent_MTases_sf"/>
</dbReference>
<evidence type="ECO:0000313" key="2">
    <source>
        <dbReference type="EMBL" id="EKF31437.1"/>
    </source>
</evidence>
<dbReference type="PANTHER" id="PTHR43675:SF1">
    <property type="entry name" value="RIKEN CDNA 2700097O09 GENE"/>
    <property type="match status" value="1"/>
</dbReference>
<dbReference type="AlphaFoldDB" id="K2NR72"/>
<proteinExistence type="predicted"/>
<evidence type="ECO:0008006" key="4">
    <source>
        <dbReference type="Google" id="ProtNLM"/>
    </source>
</evidence>
<comment type="caution">
    <text evidence="2">The sequence shown here is derived from an EMBL/GenBank/DDBJ whole genome shotgun (WGS) entry which is preliminary data.</text>
</comment>
<keyword evidence="3" id="KW-1185">Reference proteome</keyword>
<dbReference type="SUPFAM" id="SSF53335">
    <property type="entry name" value="S-adenosyl-L-methionine-dependent methyltransferases"/>
    <property type="match status" value="1"/>
</dbReference>
<protein>
    <recommendedName>
        <fullName evidence="4">Methyltransferase type 11 domain-containing protein</fullName>
    </recommendedName>
</protein>
<dbReference type="PANTHER" id="PTHR43675">
    <property type="entry name" value="ARSENITE METHYLTRANSFERASE"/>
    <property type="match status" value="1"/>
</dbReference>
<name>K2NR72_TRYCR</name>
<evidence type="ECO:0000256" key="1">
    <source>
        <dbReference type="SAM" id="MobiDB-lite"/>
    </source>
</evidence>
<dbReference type="InterPro" id="IPR026669">
    <property type="entry name" value="Arsenite_MeTrfase-like"/>
</dbReference>
<dbReference type="GO" id="GO:0008168">
    <property type="term" value="F:methyltransferase activity"/>
    <property type="evidence" value="ECO:0007669"/>
    <property type="project" value="TreeGrafter"/>
</dbReference>
<evidence type="ECO:0000313" key="3">
    <source>
        <dbReference type="Proteomes" id="UP000007350"/>
    </source>
</evidence>
<dbReference type="EMBL" id="AHKC01010801">
    <property type="protein sequence ID" value="EKF31437.1"/>
    <property type="molecule type" value="Genomic_DNA"/>
</dbReference>
<feature type="region of interest" description="Disordered" evidence="1">
    <location>
        <begin position="47"/>
        <end position="76"/>
    </location>
</feature>